<name>A0A8H3DWV4_9AGAM</name>
<dbReference type="PANTHER" id="PTHR10900">
    <property type="entry name" value="PERIOSTIN-RELATED"/>
    <property type="match status" value="1"/>
</dbReference>
<sequence length="333" mass="36943">MLFLARLVPALLAASSVAHAASVLPRSNDDFFSAFIDALNKNNLTVLADNYKNIAESNEGKHVIDALQNNGDITILAPENDAFDSDRRQLDANTLLYGALQGNIDKNFLDGPGGLLARRAALHTRWVVPTLYLSSGGSRKRDLKYQGTSGGRKVTKRRWIRSQITWDLPEGDTEVIGRFEYQNIIFLIIDEQRYLPTKVSDLLSKRLIKDAHNGFSKSSGALKKTGLSDDVDNREWLSLFVPVDESFGDLDKYSKDDLSRLVKNHIIYGKRVFTPQFGLIAEEKSASGKTLVFSTENGVDYVCCGDSKATVIRGDVFTENGVLHVIDKPLKCD</sequence>
<gene>
    <name evidence="3" type="ORF">RDB_LOCUS46934</name>
</gene>
<accession>A0A8H3DWV4</accession>
<dbReference type="InterPro" id="IPR050904">
    <property type="entry name" value="Adhesion/Biosynth-related"/>
</dbReference>
<dbReference type="PROSITE" id="PS50213">
    <property type="entry name" value="FAS1"/>
    <property type="match status" value="1"/>
</dbReference>
<reference evidence="3" key="1">
    <citation type="submission" date="2021-01" db="EMBL/GenBank/DDBJ databases">
        <authorList>
            <person name="Kaushik A."/>
        </authorList>
    </citation>
    <scope>NUCLEOTIDE SEQUENCE</scope>
    <source>
        <strain evidence="3">AG5</strain>
    </source>
</reference>
<protein>
    <recommendedName>
        <fullName evidence="2">FAS1 domain-containing protein</fullName>
    </recommendedName>
</protein>
<proteinExistence type="predicted"/>
<feature type="domain" description="FAS1" evidence="2">
    <location>
        <begin position="202"/>
        <end position="330"/>
    </location>
</feature>
<evidence type="ECO:0000259" key="2">
    <source>
        <dbReference type="PROSITE" id="PS50213"/>
    </source>
</evidence>
<feature type="signal peptide" evidence="1">
    <location>
        <begin position="1"/>
        <end position="20"/>
    </location>
</feature>
<dbReference type="InterPro" id="IPR000782">
    <property type="entry name" value="FAS1_domain"/>
</dbReference>
<keyword evidence="1" id="KW-0732">Signal</keyword>
<dbReference type="PANTHER" id="PTHR10900:SF77">
    <property type="entry name" value="FI19380P1"/>
    <property type="match status" value="1"/>
</dbReference>
<dbReference type="SUPFAM" id="SSF82153">
    <property type="entry name" value="FAS1 domain"/>
    <property type="match status" value="2"/>
</dbReference>
<dbReference type="Gene3D" id="2.30.180.10">
    <property type="entry name" value="FAS1 domain"/>
    <property type="match status" value="1"/>
</dbReference>
<dbReference type="AlphaFoldDB" id="A0A8H3DWV4"/>
<dbReference type="InterPro" id="IPR036378">
    <property type="entry name" value="FAS1_dom_sf"/>
</dbReference>
<comment type="caution">
    <text evidence="3">The sequence shown here is derived from an EMBL/GenBank/DDBJ whole genome shotgun (WGS) entry which is preliminary data.</text>
</comment>
<feature type="chain" id="PRO_5034455631" description="FAS1 domain-containing protein" evidence="1">
    <location>
        <begin position="21"/>
        <end position="333"/>
    </location>
</feature>
<evidence type="ECO:0000313" key="3">
    <source>
        <dbReference type="EMBL" id="CAE7109269.1"/>
    </source>
</evidence>
<evidence type="ECO:0000256" key="1">
    <source>
        <dbReference type="SAM" id="SignalP"/>
    </source>
</evidence>
<dbReference type="Pfam" id="PF02469">
    <property type="entry name" value="Fasciclin"/>
    <property type="match status" value="1"/>
</dbReference>
<organism evidence="3 4">
    <name type="scientific">Rhizoctonia solani</name>
    <dbReference type="NCBI Taxonomy" id="456999"/>
    <lineage>
        <taxon>Eukaryota</taxon>
        <taxon>Fungi</taxon>
        <taxon>Dikarya</taxon>
        <taxon>Basidiomycota</taxon>
        <taxon>Agaricomycotina</taxon>
        <taxon>Agaricomycetes</taxon>
        <taxon>Cantharellales</taxon>
        <taxon>Ceratobasidiaceae</taxon>
        <taxon>Rhizoctonia</taxon>
    </lineage>
</organism>
<dbReference type="Proteomes" id="UP000663827">
    <property type="component" value="Unassembled WGS sequence"/>
</dbReference>
<evidence type="ECO:0000313" key="4">
    <source>
        <dbReference type="Proteomes" id="UP000663827"/>
    </source>
</evidence>
<dbReference type="EMBL" id="CAJNJQ010000926">
    <property type="protein sequence ID" value="CAE7109269.1"/>
    <property type="molecule type" value="Genomic_DNA"/>
</dbReference>
<dbReference type="SMART" id="SM00554">
    <property type="entry name" value="FAS1"/>
    <property type="match status" value="1"/>
</dbReference>